<dbReference type="EMBL" id="REFO01000010">
    <property type="protein sequence ID" value="RMA97937.1"/>
    <property type="molecule type" value="Genomic_DNA"/>
</dbReference>
<evidence type="ECO:0000313" key="3">
    <source>
        <dbReference type="Proteomes" id="UP000280842"/>
    </source>
</evidence>
<organism evidence="2 3">
    <name type="scientific">Hydrogenothermus marinus</name>
    <dbReference type="NCBI Taxonomy" id="133270"/>
    <lineage>
        <taxon>Bacteria</taxon>
        <taxon>Pseudomonadati</taxon>
        <taxon>Aquificota</taxon>
        <taxon>Aquificia</taxon>
        <taxon>Aquificales</taxon>
        <taxon>Hydrogenothermaceae</taxon>
        <taxon>Hydrogenothermus</taxon>
    </lineage>
</organism>
<evidence type="ECO:0000259" key="1">
    <source>
        <dbReference type="Pfam" id="PF07883"/>
    </source>
</evidence>
<protein>
    <submittedName>
        <fullName evidence="2">Cupin domain-containing protein</fullName>
    </submittedName>
</protein>
<keyword evidence="3" id="KW-1185">Reference proteome</keyword>
<dbReference type="InterPro" id="IPR013096">
    <property type="entry name" value="Cupin_2"/>
</dbReference>
<feature type="domain" description="Cupin type-2" evidence="1">
    <location>
        <begin position="35"/>
        <end position="87"/>
    </location>
</feature>
<proteinExistence type="predicted"/>
<dbReference type="RefSeq" id="WP_121922699.1">
    <property type="nucleotide sequence ID" value="NZ_REFO01000010.1"/>
</dbReference>
<dbReference type="InterPro" id="IPR011051">
    <property type="entry name" value="RmlC_Cupin_sf"/>
</dbReference>
<dbReference type="Pfam" id="PF07883">
    <property type="entry name" value="Cupin_2"/>
    <property type="match status" value="1"/>
</dbReference>
<sequence length="97" mass="11298">MDVQVVKTGITDIEKIKDILKKEGYHSIYSWTDSPNTFYDWHTHNYEEVRWVYKGKVKIGYETGEVILEPGDMLIIKPKTKHWAETTEGVSYICGSK</sequence>
<accession>A0A3M0BL97</accession>
<evidence type="ECO:0000313" key="2">
    <source>
        <dbReference type="EMBL" id="RMA97937.1"/>
    </source>
</evidence>
<dbReference type="Gene3D" id="2.60.120.10">
    <property type="entry name" value="Jelly Rolls"/>
    <property type="match status" value="1"/>
</dbReference>
<dbReference type="Proteomes" id="UP000280842">
    <property type="component" value="Unassembled WGS sequence"/>
</dbReference>
<gene>
    <name evidence="2" type="ORF">CLV39_0573</name>
</gene>
<name>A0A3M0BL97_9AQUI</name>
<dbReference type="InterPro" id="IPR014710">
    <property type="entry name" value="RmlC-like_jellyroll"/>
</dbReference>
<dbReference type="SUPFAM" id="SSF51182">
    <property type="entry name" value="RmlC-like cupins"/>
    <property type="match status" value="1"/>
</dbReference>
<comment type="caution">
    <text evidence="2">The sequence shown here is derived from an EMBL/GenBank/DDBJ whole genome shotgun (WGS) entry which is preliminary data.</text>
</comment>
<reference evidence="2 3" key="1">
    <citation type="submission" date="2018-10" db="EMBL/GenBank/DDBJ databases">
        <title>Genomic Encyclopedia of Archaeal and Bacterial Type Strains, Phase II (KMG-II): from individual species to whole genera.</title>
        <authorList>
            <person name="Goeker M."/>
        </authorList>
    </citation>
    <scope>NUCLEOTIDE SEQUENCE [LARGE SCALE GENOMIC DNA]</scope>
    <source>
        <strain evidence="2 3">VM1</strain>
    </source>
</reference>
<dbReference type="OrthoDB" id="9796642at2"/>
<dbReference type="AlphaFoldDB" id="A0A3M0BL97"/>